<dbReference type="AlphaFoldDB" id="A0A1M4SMR4"/>
<accession>A0A1M4SMR4</accession>
<evidence type="ECO:0008006" key="4">
    <source>
        <dbReference type="Google" id="ProtNLM"/>
    </source>
</evidence>
<organism evidence="2 3">
    <name type="scientific">Dysgonomonas macrotermitis</name>
    <dbReference type="NCBI Taxonomy" id="1346286"/>
    <lineage>
        <taxon>Bacteria</taxon>
        <taxon>Pseudomonadati</taxon>
        <taxon>Bacteroidota</taxon>
        <taxon>Bacteroidia</taxon>
        <taxon>Bacteroidales</taxon>
        <taxon>Dysgonomonadaceae</taxon>
        <taxon>Dysgonomonas</taxon>
    </lineage>
</organism>
<feature type="region of interest" description="Disordered" evidence="1">
    <location>
        <begin position="1"/>
        <end position="37"/>
    </location>
</feature>
<dbReference type="STRING" id="1346286.SAMN05444362_101103"/>
<dbReference type="Proteomes" id="UP000184480">
    <property type="component" value="Unassembled WGS sequence"/>
</dbReference>
<gene>
    <name evidence="2" type="ORF">SAMN05444362_101103</name>
</gene>
<sequence length="185" mass="20908">MANTAISTTPSRSQPQSTTAGNNSSEKPKPTIKKPSISGLGISISALSQKSEIEEKTVQKVVEELSETFTPIQLLNEWKAYVETLTEEHHLKNTMINCLPSLLNRDTFEVVVNNPVQEQRLLDNAVSILTILRKNLRNTHIQMKVRITVDNEKKLGFTSLEKFNLMMEENESLKKLKDEFGLELL</sequence>
<keyword evidence="3" id="KW-1185">Reference proteome</keyword>
<dbReference type="EMBL" id="FQUC01000001">
    <property type="protein sequence ID" value="SHE33468.1"/>
    <property type="molecule type" value="Genomic_DNA"/>
</dbReference>
<evidence type="ECO:0000313" key="3">
    <source>
        <dbReference type="Proteomes" id="UP000184480"/>
    </source>
</evidence>
<evidence type="ECO:0000256" key="1">
    <source>
        <dbReference type="SAM" id="MobiDB-lite"/>
    </source>
</evidence>
<proteinExistence type="predicted"/>
<name>A0A1M4SMR4_9BACT</name>
<protein>
    <recommendedName>
        <fullName evidence="4">DNA polymerase-3 subunit gamma/tau</fullName>
    </recommendedName>
</protein>
<evidence type="ECO:0000313" key="2">
    <source>
        <dbReference type="EMBL" id="SHE33468.1"/>
    </source>
</evidence>
<feature type="compositionally biased region" description="Low complexity" evidence="1">
    <location>
        <begin position="7"/>
        <end position="19"/>
    </location>
</feature>
<reference evidence="3" key="1">
    <citation type="submission" date="2016-11" db="EMBL/GenBank/DDBJ databases">
        <authorList>
            <person name="Varghese N."/>
            <person name="Submissions S."/>
        </authorList>
    </citation>
    <scope>NUCLEOTIDE SEQUENCE [LARGE SCALE GENOMIC DNA]</scope>
    <source>
        <strain evidence="3">DSM 27370</strain>
    </source>
</reference>